<protein>
    <recommendedName>
        <fullName evidence="2">Doublecortin domain-containing protein</fullName>
    </recommendedName>
</protein>
<feature type="region of interest" description="Disordered" evidence="1">
    <location>
        <begin position="288"/>
        <end position="313"/>
    </location>
</feature>
<proteinExistence type="predicted"/>
<dbReference type="InterPro" id="IPR036572">
    <property type="entry name" value="Doublecortin_dom_sf"/>
</dbReference>
<evidence type="ECO:0000259" key="2">
    <source>
        <dbReference type="PROSITE" id="PS50309"/>
    </source>
</evidence>
<feature type="domain" description="Doublecortin" evidence="2">
    <location>
        <begin position="146"/>
        <end position="228"/>
    </location>
</feature>
<dbReference type="SMART" id="SM00537">
    <property type="entry name" value="DCX"/>
    <property type="match status" value="2"/>
</dbReference>
<accession>A0ABD1F5Y0</accession>
<comment type="caution">
    <text evidence="3">The sequence shown here is derived from an EMBL/GenBank/DDBJ whole genome shotgun (WGS) entry which is preliminary data.</text>
</comment>
<feature type="domain" description="Doublecortin" evidence="2">
    <location>
        <begin position="20"/>
        <end position="103"/>
    </location>
</feature>
<dbReference type="PANTHER" id="PTHR23004">
    <property type="entry name" value="DOUBLECORTIN DOMAIN CONTAINING 2"/>
    <property type="match status" value="1"/>
</dbReference>
<dbReference type="PROSITE" id="PS50309">
    <property type="entry name" value="DC"/>
    <property type="match status" value="2"/>
</dbReference>
<feature type="compositionally biased region" description="Basic and acidic residues" evidence="1">
    <location>
        <begin position="301"/>
        <end position="312"/>
    </location>
</feature>
<feature type="compositionally biased region" description="Polar residues" evidence="1">
    <location>
        <begin position="289"/>
        <end position="299"/>
    </location>
</feature>
<sequence>MTSKQRTWQTLCEPKYGKPIRILIWKNGEFDCPGQAITMHPKHMRSWNATLNYLTLVLSPRFGAVRRLYHLNTKKFITCLQDIKPNEKYLAVGGDKVKFKKDGYLVVEGISKGKLSKSGSDFEIVKNFNVKSLKNFMAYAKKKKRTIVYFMVSGRDCQTPIKVVLTQDDLLDYNMILEYLAHRLDVGEGIQHLFQVNGKIINDPVELKHGELYIAVPHASSFIPLDYREIFKKLLPDKNPKQSNVDQEDINEISNKQTFETKTKKDVEIQLKEKDNEIAKRDNEEIDMNHSNQSSTSGVLENKHFSEKDQSADYRSLTNNSVAAQHEYAREFQEKVDEIITDVIVAEKILNEIVDNTTLQMKQTAALTTMHSWSRLLIDESREETVESSILQYNSSINANINNQQKSKSNIATETRFSERNLTTFADLAQKKLNEQQKESICPFNCKTPDVVPETSDKDIEANSISKKGVSFASLENLERIEQSQMDVVFREQTVSTVSVDLNKQPKISILKHKSSYEEPTYSIEDLVKKMPVVIKPSFMNLSRLSAEKFCWVQNQLSKLVEENLDIVSNESLDVTYNMYNDKDQVDNMENDSFQINSKSESSNSKGIQKDWKLNEEVFDEGIQAEMVRKINEIFEKETQTVACTKPCSRKQCKQ</sequence>
<dbReference type="PANTHER" id="PTHR23004:SF11">
    <property type="entry name" value="PROTEIN RPI-1"/>
    <property type="match status" value="1"/>
</dbReference>
<dbReference type="Proteomes" id="UP001566132">
    <property type="component" value="Unassembled WGS sequence"/>
</dbReference>
<evidence type="ECO:0000256" key="1">
    <source>
        <dbReference type="SAM" id="MobiDB-lite"/>
    </source>
</evidence>
<keyword evidence="4" id="KW-1185">Reference proteome</keyword>
<organism evidence="3 4">
    <name type="scientific">Hypothenemus hampei</name>
    <name type="common">Coffee berry borer</name>
    <dbReference type="NCBI Taxonomy" id="57062"/>
    <lineage>
        <taxon>Eukaryota</taxon>
        <taxon>Metazoa</taxon>
        <taxon>Ecdysozoa</taxon>
        <taxon>Arthropoda</taxon>
        <taxon>Hexapoda</taxon>
        <taxon>Insecta</taxon>
        <taxon>Pterygota</taxon>
        <taxon>Neoptera</taxon>
        <taxon>Endopterygota</taxon>
        <taxon>Coleoptera</taxon>
        <taxon>Polyphaga</taxon>
        <taxon>Cucujiformia</taxon>
        <taxon>Curculionidae</taxon>
        <taxon>Scolytinae</taxon>
        <taxon>Hypothenemus</taxon>
    </lineage>
</organism>
<dbReference type="Pfam" id="PF03607">
    <property type="entry name" value="DCX"/>
    <property type="match status" value="1"/>
</dbReference>
<dbReference type="CDD" id="cd01617">
    <property type="entry name" value="DCX"/>
    <property type="match status" value="1"/>
</dbReference>
<evidence type="ECO:0000313" key="3">
    <source>
        <dbReference type="EMBL" id="KAL1513000.1"/>
    </source>
</evidence>
<evidence type="ECO:0000313" key="4">
    <source>
        <dbReference type="Proteomes" id="UP001566132"/>
    </source>
</evidence>
<reference evidence="3 4" key="1">
    <citation type="submission" date="2024-05" db="EMBL/GenBank/DDBJ databases">
        <title>Genetic variation in Jamaican populations of the coffee berry borer (Hypothenemus hampei).</title>
        <authorList>
            <person name="Errbii M."/>
            <person name="Myrie A."/>
        </authorList>
    </citation>
    <scope>NUCLEOTIDE SEQUENCE [LARGE SCALE GENOMIC DNA]</scope>
    <source>
        <strain evidence="3">JA-Hopewell-2020-01-JO</strain>
        <tissue evidence="3">Whole body</tissue>
    </source>
</reference>
<dbReference type="Gene3D" id="3.10.20.230">
    <property type="entry name" value="Doublecortin domain"/>
    <property type="match status" value="2"/>
</dbReference>
<dbReference type="SUPFAM" id="SSF89837">
    <property type="entry name" value="Doublecortin (DC)"/>
    <property type="match status" value="2"/>
</dbReference>
<dbReference type="EMBL" id="JBDJPC010000002">
    <property type="protein sequence ID" value="KAL1513000.1"/>
    <property type="molecule type" value="Genomic_DNA"/>
</dbReference>
<name>A0ABD1F5Y0_HYPHA</name>
<dbReference type="AlphaFoldDB" id="A0ABD1F5Y0"/>
<dbReference type="InterPro" id="IPR003533">
    <property type="entry name" value="Doublecortin_dom"/>
</dbReference>
<gene>
    <name evidence="3" type="ORF">ABEB36_002488</name>
</gene>